<feature type="transmembrane region" description="Helical" evidence="1">
    <location>
        <begin position="41"/>
        <end position="62"/>
    </location>
</feature>
<feature type="transmembrane region" description="Helical" evidence="1">
    <location>
        <begin position="176"/>
        <end position="198"/>
    </location>
</feature>
<keyword evidence="1" id="KW-1133">Transmembrane helix</keyword>
<protein>
    <submittedName>
        <fullName evidence="2">Beta-carotene 15,15'-monooxygenase</fullName>
    </submittedName>
</protein>
<sequence length="224" mass="26249">MPEFDLDNLKKTWQEHKVEPKYSNTEIEAMLNKSSRNYVKYILWISIAEFLVILCLNIYYTFSSDDAGSFIKMLEKLGVHNTLKLQADFAHLYFVLKIISLLVTAFFVIRFYQNYRKIHVESNLKKLILQIIRFKKTVNLFILINILLLLAFTVVLTVFSFIALAQQSIHLNHPTLIGFIVGLVVMTLISVLLIWVYYRIVYGIILKRLGKNLTELQRIDNQEL</sequence>
<feature type="transmembrane region" description="Helical" evidence="1">
    <location>
        <begin position="140"/>
        <end position="164"/>
    </location>
</feature>
<dbReference type="EMBL" id="JACSPS010000003">
    <property type="protein sequence ID" value="MBD8018665.1"/>
    <property type="molecule type" value="Genomic_DNA"/>
</dbReference>
<comment type="caution">
    <text evidence="2">The sequence shown here is derived from an EMBL/GenBank/DDBJ whole genome shotgun (WGS) entry which is preliminary data.</text>
</comment>
<feature type="transmembrane region" description="Helical" evidence="1">
    <location>
        <begin position="90"/>
        <end position="109"/>
    </location>
</feature>
<dbReference type="Proteomes" id="UP000626242">
    <property type="component" value="Unassembled WGS sequence"/>
</dbReference>
<organism evidence="2 3">
    <name type="scientific">Kaistella pullorum</name>
    <dbReference type="NCBI Taxonomy" id="2763074"/>
    <lineage>
        <taxon>Bacteria</taxon>
        <taxon>Pseudomonadati</taxon>
        <taxon>Bacteroidota</taxon>
        <taxon>Flavobacteriia</taxon>
        <taxon>Flavobacteriales</taxon>
        <taxon>Weeksellaceae</taxon>
        <taxon>Chryseobacterium group</taxon>
        <taxon>Kaistella</taxon>
    </lineage>
</organism>
<proteinExistence type="predicted"/>
<keyword evidence="1" id="KW-0472">Membrane</keyword>
<keyword evidence="3" id="KW-1185">Reference proteome</keyword>
<reference evidence="2 3" key="1">
    <citation type="submission" date="2020-08" db="EMBL/GenBank/DDBJ databases">
        <title>A Genomic Blueprint of the Chicken Gut Microbiome.</title>
        <authorList>
            <person name="Gilroy R."/>
            <person name="Ravi A."/>
            <person name="Getino M."/>
            <person name="Pursley I."/>
            <person name="Horton D.L."/>
            <person name="Alikhan N.-F."/>
            <person name="Baker D."/>
            <person name="Gharbi K."/>
            <person name="Hall N."/>
            <person name="Watson M."/>
            <person name="Adriaenssens E.M."/>
            <person name="Foster-Nyarko E."/>
            <person name="Jarju S."/>
            <person name="Secka A."/>
            <person name="Antonio M."/>
            <person name="Oren A."/>
            <person name="Chaudhuri R."/>
            <person name="La Ragione R.M."/>
            <person name="Hildebrand F."/>
            <person name="Pallen M.J."/>
        </authorList>
    </citation>
    <scope>NUCLEOTIDE SEQUENCE [LARGE SCALE GENOMIC DNA]</scope>
    <source>
        <strain evidence="2 3">Sa1CVA4</strain>
    </source>
</reference>
<evidence type="ECO:0000256" key="1">
    <source>
        <dbReference type="SAM" id="Phobius"/>
    </source>
</evidence>
<dbReference type="RefSeq" id="WP_251833873.1">
    <property type="nucleotide sequence ID" value="NZ_JACSPS010000003.1"/>
</dbReference>
<evidence type="ECO:0000313" key="2">
    <source>
        <dbReference type="EMBL" id="MBD8018665.1"/>
    </source>
</evidence>
<evidence type="ECO:0000313" key="3">
    <source>
        <dbReference type="Proteomes" id="UP000626242"/>
    </source>
</evidence>
<keyword evidence="1" id="KW-0812">Transmembrane</keyword>
<gene>
    <name evidence="2" type="ORF">H9628_09290</name>
</gene>
<accession>A0ABR8WNM4</accession>
<name>A0ABR8WNM4_9FLAO</name>